<reference evidence="2 3" key="1">
    <citation type="submission" date="2019-06" db="EMBL/GenBank/DDBJ databases">
        <authorList>
            <person name="Rodrigo-Torres L."/>
            <person name="Arahal R. D."/>
            <person name="Lucena T."/>
        </authorList>
    </citation>
    <scope>NUCLEOTIDE SEQUENCE [LARGE SCALE GENOMIC DNA]</scope>
    <source>
        <strain evidence="2 3">SB0023/3</strain>
    </source>
</reference>
<keyword evidence="3" id="KW-1185">Reference proteome</keyword>
<evidence type="ECO:0000313" key="3">
    <source>
        <dbReference type="Proteomes" id="UP000410984"/>
    </source>
</evidence>
<evidence type="ECO:0000256" key="1">
    <source>
        <dbReference type="SAM" id="MobiDB-lite"/>
    </source>
</evidence>
<dbReference type="Proteomes" id="UP000410984">
    <property type="component" value="Unassembled WGS sequence"/>
</dbReference>
<feature type="region of interest" description="Disordered" evidence="1">
    <location>
        <begin position="1"/>
        <end position="37"/>
    </location>
</feature>
<accession>A0A509E808</accession>
<sequence>MEPMKPMAPIKMAPMRDEQPWWDSGLGEPATSGSQNGLRYAFFPERRRLLVEKDGRVTAYDSGERHIDGVSQQSGGSVTFRDQNGEVDLDALTVAR</sequence>
<proteinExistence type="predicted"/>
<name>A0A509E808_9HYPH</name>
<dbReference type="OrthoDB" id="1778949at2"/>
<dbReference type="RefSeq" id="WP_142582011.1">
    <property type="nucleotide sequence ID" value="NZ_CABFPH010000008.1"/>
</dbReference>
<organism evidence="2 3">
    <name type="scientific">Methylobacterium symbioticum</name>
    <dbReference type="NCBI Taxonomy" id="2584084"/>
    <lineage>
        <taxon>Bacteria</taxon>
        <taxon>Pseudomonadati</taxon>
        <taxon>Pseudomonadota</taxon>
        <taxon>Alphaproteobacteria</taxon>
        <taxon>Hyphomicrobiales</taxon>
        <taxon>Methylobacteriaceae</taxon>
        <taxon>Methylobacterium</taxon>
    </lineage>
</organism>
<dbReference type="AlphaFoldDB" id="A0A509E808"/>
<protein>
    <submittedName>
        <fullName evidence="2">Uncharacterized protein</fullName>
    </submittedName>
</protein>
<dbReference type="EMBL" id="CABFPH010000008">
    <property type="protein sequence ID" value="VUD70386.1"/>
    <property type="molecule type" value="Genomic_DNA"/>
</dbReference>
<feature type="compositionally biased region" description="Low complexity" evidence="1">
    <location>
        <begin position="1"/>
        <end position="13"/>
    </location>
</feature>
<gene>
    <name evidence="2" type="ORF">MET9862_00952</name>
</gene>
<evidence type="ECO:0000313" key="2">
    <source>
        <dbReference type="EMBL" id="VUD70386.1"/>
    </source>
</evidence>